<dbReference type="SMART" id="SM00355">
    <property type="entry name" value="ZnF_C2H2"/>
    <property type="match status" value="6"/>
</dbReference>
<evidence type="ECO:0000256" key="3">
    <source>
        <dbReference type="ARBA" id="ARBA00022771"/>
    </source>
</evidence>
<dbReference type="FunFam" id="3.30.160.60:FF:000100">
    <property type="entry name" value="Zinc finger 45-like"/>
    <property type="match status" value="1"/>
</dbReference>
<dbReference type="PROSITE" id="PS00028">
    <property type="entry name" value="ZINC_FINGER_C2H2_1"/>
    <property type="match status" value="4"/>
</dbReference>
<gene>
    <name evidence="8" type="primary">ZFP37_4</name>
    <name evidence="8" type="ORF">AVEN_204322_1</name>
</gene>
<feature type="compositionally biased region" description="Basic and acidic residues" evidence="6">
    <location>
        <begin position="277"/>
        <end position="287"/>
    </location>
</feature>
<dbReference type="GO" id="GO:0008270">
    <property type="term" value="F:zinc ion binding"/>
    <property type="evidence" value="ECO:0007669"/>
    <property type="project" value="UniProtKB-KW"/>
</dbReference>
<evidence type="ECO:0000256" key="4">
    <source>
        <dbReference type="ARBA" id="ARBA00022833"/>
    </source>
</evidence>
<feature type="region of interest" description="Disordered" evidence="6">
    <location>
        <begin position="33"/>
        <end position="74"/>
    </location>
</feature>
<dbReference type="SUPFAM" id="SSF57667">
    <property type="entry name" value="beta-beta-alpha zinc fingers"/>
    <property type="match status" value="3"/>
</dbReference>
<evidence type="ECO:0000256" key="6">
    <source>
        <dbReference type="SAM" id="MobiDB-lite"/>
    </source>
</evidence>
<feature type="region of interest" description="Disordered" evidence="6">
    <location>
        <begin position="266"/>
        <end position="305"/>
    </location>
</feature>
<evidence type="ECO:0000256" key="2">
    <source>
        <dbReference type="ARBA" id="ARBA00022737"/>
    </source>
</evidence>
<dbReference type="InterPro" id="IPR036236">
    <property type="entry name" value="Znf_C2H2_sf"/>
</dbReference>
<dbReference type="Proteomes" id="UP000499080">
    <property type="component" value="Unassembled WGS sequence"/>
</dbReference>
<name>A0A4Y2F2I4_ARAVE</name>
<feature type="compositionally biased region" description="Basic and acidic residues" evidence="6">
    <location>
        <begin position="130"/>
        <end position="142"/>
    </location>
</feature>
<feature type="domain" description="C2H2-type" evidence="7">
    <location>
        <begin position="311"/>
        <end position="338"/>
    </location>
</feature>
<accession>A0A4Y2F2I4</accession>
<dbReference type="PANTHER" id="PTHR24379">
    <property type="entry name" value="KRAB AND ZINC FINGER DOMAIN-CONTAINING"/>
    <property type="match status" value="1"/>
</dbReference>
<feature type="domain" description="C2H2-type" evidence="7">
    <location>
        <begin position="339"/>
        <end position="366"/>
    </location>
</feature>
<keyword evidence="4" id="KW-0862">Zinc</keyword>
<evidence type="ECO:0000313" key="9">
    <source>
        <dbReference type="Proteomes" id="UP000499080"/>
    </source>
</evidence>
<dbReference type="Pfam" id="PF00096">
    <property type="entry name" value="zf-C2H2"/>
    <property type="match status" value="3"/>
</dbReference>
<reference evidence="8 9" key="1">
    <citation type="journal article" date="2019" name="Sci. Rep.">
        <title>Orb-weaving spider Araneus ventricosus genome elucidates the spidroin gene catalogue.</title>
        <authorList>
            <person name="Kono N."/>
            <person name="Nakamura H."/>
            <person name="Ohtoshi R."/>
            <person name="Moran D.A.P."/>
            <person name="Shinohara A."/>
            <person name="Yoshida Y."/>
            <person name="Fujiwara M."/>
            <person name="Mori M."/>
            <person name="Tomita M."/>
            <person name="Arakawa K."/>
        </authorList>
    </citation>
    <scope>NUCLEOTIDE SEQUENCE [LARGE SCALE GENOMIC DNA]</scope>
</reference>
<evidence type="ECO:0000313" key="8">
    <source>
        <dbReference type="EMBL" id="GBM34284.1"/>
    </source>
</evidence>
<dbReference type="EMBL" id="BGPR01094315">
    <property type="protein sequence ID" value="GBM34284.1"/>
    <property type="molecule type" value="Genomic_DNA"/>
</dbReference>
<feature type="domain" description="C2H2-type" evidence="7">
    <location>
        <begin position="367"/>
        <end position="394"/>
    </location>
</feature>
<keyword evidence="9" id="KW-1185">Reference proteome</keyword>
<evidence type="ECO:0000256" key="5">
    <source>
        <dbReference type="PROSITE-ProRule" id="PRU00042"/>
    </source>
</evidence>
<dbReference type="AlphaFoldDB" id="A0A4Y2F2I4"/>
<dbReference type="PROSITE" id="PS50157">
    <property type="entry name" value="ZINC_FINGER_C2H2_2"/>
    <property type="match status" value="5"/>
</dbReference>
<keyword evidence="3 5" id="KW-0863">Zinc-finger</keyword>
<organism evidence="8 9">
    <name type="scientific">Araneus ventricosus</name>
    <name type="common">Orbweaver spider</name>
    <name type="synonym">Epeira ventricosa</name>
    <dbReference type="NCBI Taxonomy" id="182803"/>
    <lineage>
        <taxon>Eukaryota</taxon>
        <taxon>Metazoa</taxon>
        <taxon>Ecdysozoa</taxon>
        <taxon>Arthropoda</taxon>
        <taxon>Chelicerata</taxon>
        <taxon>Arachnida</taxon>
        <taxon>Araneae</taxon>
        <taxon>Araneomorphae</taxon>
        <taxon>Entelegynae</taxon>
        <taxon>Araneoidea</taxon>
        <taxon>Araneidae</taxon>
        <taxon>Araneus</taxon>
    </lineage>
</organism>
<dbReference type="OrthoDB" id="10039931at2759"/>
<dbReference type="GO" id="GO:0005634">
    <property type="term" value="C:nucleus"/>
    <property type="evidence" value="ECO:0007669"/>
    <property type="project" value="UniProtKB-ARBA"/>
</dbReference>
<keyword evidence="2" id="KW-0677">Repeat</keyword>
<feature type="domain" description="C2H2-type" evidence="7">
    <location>
        <begin position="463"/>
        <end position="488"/>
    </location>
</feature>
<dbReference type="FunFam" id="3.30.160.60:FF:000446">
    <property type="entry name" value="Zinc finger protein"/>
    <property type="match status" value="1"/>
</dbReference>
<dbReference type="InterPro" id="IPR013087">
    <property type="entry name" value="Znf_C2H2_type"/>
</dbReference>
<evidence type="ECO:0000259" key="7">
    <source>
        <dbReference type="PROSITE" id="PS50157"/>
    </source>
</evidence>
<proteinExistence type="predicted"/>
<dbReference type="Gene3D" id="3.30.160.60">
    <property type="entry name" value="Classic Zinc Finger"/>
    <property type="match status" value="4"/>
</dbReference>
<comment type="caution">
    <text evidence="8">The sequence shown here is derived from an EMBL/GenBank/DDBJ whole genome shotgun (WGS) entry which is preliminary data.</text>
</comment>
<evidence type="ECO:0000256" key="1">
    <source>
        <dbReference type="ARBA" id="ARBA00022723"/>
    </source>
</evidence>
<protein>
    <submittedName>
        <fullName evidence="8">Zinc finger protein 37</fullName>
    </submittedName>
</protein>
<feature type="domain" description="C2H2-type" evidence="7">
    <location>
        <begin position="434"/>
        <end position="461"/>
    </location>
</feature>
<feature type="compositionally biased region" description="Basic and acidic residues" evidence="6">
    <location>
        <begin position="42"/>
        <end position="54"/>
    </location>
</feature>
<feature type="non-terminal residue" evidence="8">
    <location>
        <position position="1"/>
    </location>
</feature>
<sequence length="488" mass="55651">ICSMPNNSAEVLRCQECGSDQFLEENLNLSHSESTVAHTTNSRHESTKPIEEVKSPVIGSIPSQREQNESARKDFIFPYEDSSVTECRRSQDADTINFRNQNIPLGQEQPSQHFSQDSTVKNILSPDIHNTSDHRHSLHAQDDESANPSSSNFLTDPPSAPCAKLQYLMHFSPQSSSTERENQSSTEMMLQMLRTVESSEIENKGDQIVFAGSSASASCMSQSVPENFIIDHNVTGTRNKTSNFSADPLIKRVNSSTGNFFSEDLESVNEASQQDAHSSEKQTRMDGMENDPTLSALPVKPSPSPTSKMVFECDKCTRKFTKDFLLNAHMQDHDKQNPYKCNQCPMEFQYECRLKNHYVLHTKEKPFKCNQCDYECKRKDYLLKHIRKHHESQLSSQRTPPKKNFKCVKCSGKFVKESALNFHVLNNICDPNRFPCDQCPKKFRKESTLKYHYKIHTGESPFFKCDQCAYASTSKVNLKMHQNTMHKK</sequence>
<dbReference type="PANTHER" id="PTHR24379:SF121">
    <property type="entry name" value="C2H2-TYPE DOMAIN-CONTAINING PROTEIN"/>
    <property type="match status" value="1"/>
</dbReference>
<feature type="region of interest" description="Disordered" evidence="6">
    <location>
        <begin position="124"/>
        <end position="158"/>
    </location>
</feature>
<keyword evidence="1" id="KW-0479">Metal-binding</keyword>